<dbReference type="GO" id="GO:0003824">
    <property type="term" value="F:catalytic activity"/>
    <property type="evidence" value="ECO:0007669"/>
    <property type="project" value="InterPro"/>
</dbReference>
<dbReference type="Proteomes" id="UP001153714">
    <property type="component" value="Chromosome 6"/>
</dbReference>
<evidence type="ECO:0000256" key="1">
    <source>
        <dbReference type="PIRSR" id="PIRSR601310-1"/>
    </source>
</evidence>
<dbReference type="InterPro" id="IPR036265">
    <property type="entry name" value="HIT-like_sf"/>
</dbReference>
<protein>
    <recommendedName>
        <fullName evidence="4">HIT domain-containing protein</fullName>
    </recommendedName>
</protein>
<gene>
    <name evidence="5" type="ORF">DIATSA_LOCUS11624</name>
</gene>
<dbReference type="OrthoDB" id="672793at2759"/>
<organism evidence="5 6">
    <name type="scientific">Diatraea saccharalis</name>
    <name type="common">sugarcane borer</name>
    <dbReference type="NCBI Taxonomy" id="40085"/>
    <lineage>
        <taxon>Eukaryota</taxon>
        <taxon>Metazoa</taxon>
        <taxon>Ecdysozoa</taxon>
        <taxon>Arthropoda</taxon>
        <taxon>Hexapoda</taxon>
        <taxon>Insecta</taxon>
        <taxon>Pterygota</taxon>
        <taxon>Neoptera</taxon>
        <taxon>Endopterygota</taxon>
        <taxon>Lepidoptera</taxon>
        <taxon>Glossata</taxon>
        <taxon>Ditrysia</taxon>
        <taxon>Pyraloidea</taxon>
        <taxon>Crambidae</taxon>
        <taxon>Crambinae</taxon>
        <taxon>Diatraea</taxon>
    </lineage>
</organism>
<evidence type="ECO:0000259" key="4">
    <source>
        <dbReference type="PROSITE" id="PS51084"/>
    </source>
</evidence>
<dbReference type="PROSITE" id="PS00892">
    <property type="entry name" value="HIT_1"/>
    <property type="match status" value="1"/>
</dbReference>
<feature type="short sequence motif" description="Histidine triad motif" evidence="2 3">
    <location>
        <begin position="112"/>
        <end position="116"/>
    </location>
</feature>
<dbReference type="Pfam" id="PF01230">
    <property type="entry name" value="HIT"/>
    <property type="match status" value="1"/>
</dbReference>
<evidence type="ECO:0000256" key="3">
    <source>
        <dbReference type="PROSITE-ProRule" id="PRU00464"/>
    </source>
</evidence>
<dbReference type="EMBL" id="OU893337">
    <property type="protein sequence ID" value="CAG9794230.1"/>
    <property type="molecule type" value="Genomic_DNA"/>
</dbReference>
<evidence type="ECO:0000256" key="2">
    <source>
        <dbReference type="PIRSR" id="PIRSR601310-3"/>
    </source>
</evidence>
<reference evidence="5" key="1">
    <citation type="submission" date="2021-12" db="EMBL/GenBank/DDBJ databases">
        <authorList>
            <person name="King R."/>
        </authorList>
    </citation>
    <scope>NUCLEOTIDE SEQUENCE</scope>
</reference>
<dbReference type="AlphaFoldDB" id="A0A9N9RCW5"/>
<name>A0A9N9RCW5_9NEOP</name>
<evidence type="ECO:0000313" key="5">
    <source>
        <dbReference type="EMBL" id="CAG9794230.1"/>
    </source>
</evidence>
<keyword evidence="6" id="KW-1185">Reference proteome</keyword>
<dbReference type="PRINTS" id="PR00332">
    <property type="entry name" value="HISTRIAD"/>
</dbReference>
<dbReference type="CDD" id="cd01276">
    <property type="entry name" value="PKCI_related"/>
    <property type="match status" value="1"/>
</dbReference>
<reference evidence="5" key="2">
    <citation type="submission" date="2022-10" db="EMBL/GenBank/DDBJ databases">
        <authorList>
            <consortium name="ENA_rothamsted_submissions"/>
            <consortium name="culmorum"/>
            <person name="King R."/>
        </authorList>
    </citation>
    <scope>NUCLEOTIDE SEQUENCE</scope>
</reference>
<dbReference type="InterPro" id="IPR001310">
    <property type="entry name" value="Histidine_triad_HIT"/>
</dbReference>
<dbReference type="PANTHER" id="PTHR23089">
    <property type="entry name" value="HISTIDINE TRIAD HIT PROTEIN"/>
    <property type="match status" value="1"/>
</dbReference>
<accession>A0A9N9RCW5</accession>
<dbReference type="FunFam" id="3.30.428.10:FF:000005">
    <property type="entry name" value="Histidine triad nucleotide-binding protein 1"/>
    <property type="match status" value="1"/>
</dbReference>
<dbReference type="InterPro" id="IPR019808">
    <property type="entry name" value="Histidine_triad_CS"/>
</dbReference>
<evidence type="ECO:0000313" key="6">
    <source>
        <dbReference type="Proteomes" id="UP001153714"/>
    </source>
</evidence>
<dbReference type="Gene3D" id="3.30.428.10">
    <property type="entry name" value="HIT-like"/>
    <property type="match status" value="1"/>
</dbReference>
<dbReference type="PROSITE" id="PS51084">
    <property type="entry name" value="HIT_2"/>
    <property type="match status" value="1"/>
</dbReference>
<feature type="domain" description="HIT" evidence="4">
    <location>
        <begin position="19"/>
        <end position="128"/>
    </location>
</feature>
<sequence>MAGGEVELAQSAVPGGDTIFGKILRKEIPAKFVYEDEQCVAFHDVNPQAPTHILVIPRKPIVQLSKAEDEDEQLLGHLLVAARKVAAQEGLDKTGFRLVINDGKNGCQSVYHLHIHILGGRQLGWPPG</sequence>
<feature type="active site" description="Tele-AMP-histidine intermediate" evidence="1">
    <location>
        <position position="114"/>
    </location>
</feature>
<proteinExistence type="predicted"/>
<dbReference type="InterPro" id="IPR011146">
    <property type="entry name" value="HIT-like"/>
</dbReference>
<dbReference type="SUPFAM" id="SSF54197">
    <property type="entry name" value="HIT-like"/>
    <property type="match status" value="1"/>
</dbReference>